<organism evidence="4 5">
    <name type="scientific">Aspergillus awamori</name>
    <name type="common">Black koji mold</name>
    <dbReference type="NCBI Taxonomy" id="105351"/>
    <lineage>
        <taxon>Eukaryota</taxon>
        <taxon>Fungi</taxon>
        <taxon>Dikarya</taxon>
        <taxon>Ascomycota</taxon>
        <taxon>Pezizomycotina</taxon>
        <taxon>Eurotiomycetes</taxon>
        <taxon>Eurotiomycetidae</taxon>
        <taxon>Eurotiales</taxon>
        <taxon>Aspergillaceae</taxon>
        <taxon>Aspergillus</taxon>
    </lineage>
</organism>
<evidence type="ECO:0000256" key="3">
    <source>
        <dbReference type="SAM" id="Phobius"/>
    </source>
</evidence>
<feature type="transmembrane region" description="Helical" evidence="3">
    <location>
        <begin position="259"/>
        <end position="278"/>
    </location>
</feature>
<protein>
    <submittedName>
        <fullName evidence="4">Uncharacterized protein</fullName>
    </submittedName>
</protein>
<reference evidence="4 5" key="1">
    <citation type="submission" date="2016-09" db="EMBL/GenBank/DDBJ databases">
        <title>Aspergillus awamori IFM 58123T.</title>
        <authorList>
            <person name="Kusuya Y."/>
            <person name="Shimizu M."/>
            <person name="Takahashi H."/>
            <person name="Yaguchi T."/>
        </authorList>
    </citation>
    <scope>NUCLEOTIDE SEQUENCE [LARGE SCALE GENOMIC DNA]</scope>
    <source>
        <strain evidence="4 5">IFM 58123</strain>
    </source>
</reference>
<dbReference type="Gene3D" id="1.20.1170.10">
    <property type="match status" value="1"/>
</dbReference>
<dbReference type="Proteomes" id="UP000286921">
    <property type="component" value="Unassembled WGS sequence"/>
</dbReference>
<proteinExistence type="predicted"/>
<name>A0A401L9I0_ASPAW</name>
<sequence>MSPLPAYTADSSPPSYDEVAGKLDGLLGTNPTVEKALEAARSLSDEEINVLANGYEDHKPLQTDQQKADFAAGAGQHLSSEEGQNGMAQAGTAASQASFDIDKRLIDIQQKLAVIDQRYNEGFADTIAGIRQDYNQVLQNSRNLAADISQNGKSFDKIIIKYCADSDIAIEDRKAKVKTFISVCYAPLATPNTNGFEATAKDIKEQYSNVKSKFSSFVETYSTWAEDKEGELTQQIADLEEEIRSLTQELNSIEAAQKVMAALAGAAIPIAGALGTIFEPVKPLILVMQIGGLIFAGVALAASIGLLIAAERVKNKINQKTFEKEDLEQLLENIRSARQDLQGMQQSGLLSFQACLDVLPQYWNSTVQNAQSIHDWLEKGAETTARPMYMNLNVEKGVASYNSTAVYLDNYARGL</sequence>
<dbReference type="EMBL" id="BDHI01000029">
    <property type="protein sequence ID" value="GCB28142.1"/>
    <property type="molecule type" value="Genomic_DNA"/>
</dbReference>
<gene>
    <name evidence="4" type="ORF">AAWM_11027</name>
</gene>
<feature type="region of interest" description="Disordered" evidence="2">
    <location>
        <begin position="1"/>
        <end position="22"/>
    </location>
</feature>
<comment type="caution">
    <text evidence="4">The sequence shown here is derived from an EMBL/GenBank/DDBJ whole genome shotgun (WGS) entry which is preliminary data.</text>
</comment>
<dbReference type="AlphaFoldDB" id="A0A401L9I0"/>
<keyword evidence="3" id="KW-1133">Transmembrane helix</keyword>
<accession>A0A401L9I0</accession>
<keyword evidence="1" id="KW-0175">Coiled coil</keyword>
<keyword evidence="3" id="KW-0472">Membrane</keyword>
<feature type="transmembrane region" description="Helical" evidence="3">
    <location>
        <begin position="284"/>
        <end position="310"/>
    </location>
</feature>
<keyword evidence="3" id="KW-0812">Transmembrane</keyword>
<feature type="coiled-coil region" evidence="1">
    <location>
        <begin position="229"/>
        <end position="256"/>
    </location>
</feature>
<evidence type="ECO:0000256" key="2">
    <source>
        <dbReference type="SAM" id="MobiDB-lite"/>
    </source>
</evidence>
<evidence type="ECO:0000313" key="5">
    <source>
        <dbReference type="Proteomes" id="UP000286921"/>
    </source>
</evidence>
<feature type="coiled-coil region" evidence="1">
    <location>
        <begin position="310"/>
        <end position="347"/>
    </location>
</feature>
<evidence type="ECO:0000256" key="1">
    <source>
        <dbReference type="SAM" id="Coils"/>
    </source>
</evidence>
<evidence type="ECO:0000313" key="4">
    <source>
        <dbReference type="EMBL" id="GCB28142.1"/>
    </source>
</evidence>
<keyword evidence="5" id="KW-1185">Reference proteome</keyword>